<dbReference type="InterPro" id="IPR003594">
    <property type="entry name" value="HATPase_dom"/>
</dbReference>
<evidence type="ECO:0000259" key="12">
    <source>
        <dbReference type="PROSITE" id="PS50109"/>
    </source>
</evidence>
<dbReference type="Pfam" id="PF02518">
    <property type="entry name" value="HATPase_c"/>
    <property type="match status" value="1"/>
</dbReference>
<evidence type="ECO:0000313" key="14">
    <source>
        <dbReference type="Proteomes" id="UP000620874"/>
    </source>
</evidence>
<dbReference type="SUPFAM" id="SSF63829">
    <property type="entry name" value="Calcium-dependent phosphotriesterase"/>
    <property type="match status" value="1"/>
</dbReference>
<dbReference type="EMBL" id="JACSPP010000036">
    <property type="protein sequence ID" value="MBD8041021.1"/>
    <property type="molecule type" value="Genomic_DNA"/>
</dbReference>
<keyword evidence="8" id="KW-0902">Two-component regulatory system</keyword>
<evidence type="ECO:0000256" key="11">
    <source>
        <dbReference type="SAM" id="SignalP"/>
    </source>
</evidence>
<dbReference type="SMART" id="SM00387">
    <property type="entry name" value="HATPase_c"/>
    <property type="match status" value="1"/>
</dbReference>
<dbReference type="InterPro" id="IPR013783">
    <property type="entry name" value="Ig-like_fold"/>
</dbReference>
<evidence type="ECO:0000313" key="13">
    <source>
        <dbReference type="EMBL" id="MBD8041021.1"/>
    </source>
</evidence>
<feature type="signal peptide" evidence="11">
    <location>
        <begin position="1"/>
        <end position="21"/>
    </location>
</feature>
<dbReference type="EC" id="2.7.13.3" evidence="2"/>
<keyword evidence="10" id="KW-0472">Membrane</keyword>
<dbReference type="InterPro" id="IPR005467">
    <property type="entry name" value="His_kinase_dom"/>
</dbReference>
<dbReference type="PROSITE" id="PS50109">
    <property type="entry name" value="HIS_KIN"/>
    <property type="match status" value="1"/>
</dbReference>
<keyword evidence="3" id="KW-0597">Phosphoprotein</keyword>
<proteinExistence type="predicted"/>
<evidence type="ECO:0000256" key="4">
    <source>
        <dbReference type="ARBA" id="ARBA00022679"/>
    </source>
</evidence>
<keyword evidence="4" id="KW-0808">Transferase</keyword>
<name>A0ABR8YAA1_9BACT</name>
<keyword evidence="6" id="KW-0418">Kinase</keyword>
<comment type="caution">
    <text evidence="13">The sequence shown here is derived from an EMBL/GenBank/DDBJ whole genome shotgun (WGS) entry which is preliminary data.</text>
</comment>
<dbReference type="Gene3D" id="2.60.40.10">
    <property type="entry name" value="Immunoglobulins"/>
    <property type="match status" value="1"/>
</dbReference>
<dbReference type="Pfam" id="PF07495">
    <property type="entry name" value="Y_Y_Y"/>
    <property type="match status" value="1"/>
</dbReference>
<keyword evidence="10" id="KW-1133">Transmembrane helix</keyword>
<dbReference type="InterPro" id="IPR011123">
    <property type="entry name" value="Y_Y_Y"/>
</dbReference>
<feature type="domain" description="Histidine kinase" evidence="12">
    <location>
        <begin position="741"/>
        <end position="987"/>
    </location>
</feature>
<evidence type="ECO:0000256" key="3">
    <source>
        <dbReference type="ARBA" id="ARBA00022553"/>
    </source>
</evidence>
<reference evidence="13 14" key="1">
    <citation type="submission" date="2020-08" db="EMBL/GenBank/DDBJ databases">
        <title>A Genomic Blueprint of the Chicken Gut Microbiome.</title>
        <authorList>
            <person name="Gilroy R."/>
            <person name="Ravi A."/>
            <person name="Getino M."/>
            <person name="Pursley I."/>
            <person name="Horton D.L."/>
            <person name="Alikhan N.-F."/>
            <person name="Baker D."/>
            <person name="Gharbi K."/>
            <person name="Hall N."/>
            <person name="Watson M."/>
            <person name="Adriaenssens E.M."/>
            <person name="Foster-Nyarko E."/>
            <person name="Jarju S."/>
            <person name="Secka A."/>
            <person name="Antonio M."/>
            <person name="Oren A."/>
            <person name="Chaudhuri R."/>
            <person name="La Ragione R.M."/>
            <person name="Hildebrand F."/>
            <person name="Pallen M.J."/>
        </authorList>
    </citation>
    <scope>NUCLEOTIDE SEQUENCE [LARGE SCALE GENOMIC DNA]</scope>
    <source>
        <strain evidence="13 14">Sa1CVN1</strain>
    </source>
</reference>
<dbReference type="Gene3D" id="3.30.565.10">
    <property type="entry name" value="Histidine kinase-like ATPase, C-terminal domain"/>
    <property type="match status" value="1"/>
</dbReference>
<protein>
    <recommendedName>
        <fullName evidence="2">histidine kinase</fullName>
        <ecNumber evidence="2">2.7.13.3</ecNumber>
    </recommendedName>
</protein>
<gene>
    <name evidence="13" type="ORF">H9625_11360</name>
</gene>
<evidence type="ECO:0000256" key="8">
    <source>
        <dbReference type="ARBA" id="ARBA00023012"/>
    </source>
</evidence>
<evidence type="ECO:0000256" key="2">
    <source>
        <dbReference type="ARBA" id="ARBA00012438"/>
    </source>
</evidence>
<dbReference type="SUPFAM" id="SSF55874">
    <property type="entry name" value="ATPase domain of HSP90 chaperone/DNA topoisomerase II/histidine kinase"/>
    <property type="match status" value="1"/>
</dbReference>
<keyword evidence="11" id="KW-0732">Signal</keyword>
<keyword evidence="10" id="KW-0812">Transmembrane</keyword>
<dbReference type="PANTHER" id="PTHR43065:SF10">
    <property type="entry name" value="PEROXIDE STRESS-ACTIVATED HISTIDINE KINASE MAK3"/>
    <property type="match status" value="1"/>
</dbReference>
<accession>A0ABR8YAA1</accession>
<evidence type="ECO:0000256" key="9">
    <source>
        <dbReference type="SAM" id="Coils"/>
    </source>
</evidence>
<evidence type="ECO:0000256" key="10">
    <source>
        <dbReference type="SAM" id="Phobius"/>
    </source>
</evidence>
<feature type="coiled-coil region" evidence="9">
    <location>
        <begin position="691"/>
        <end position="722"/>
    </location>
</feature>
<dbReference type="InterPro" id="IPR004358">
    <property type="entry name" value="Sig_transdc_His_kin-like_C"/>
</dbReference>
<keyword evidence="9" id="KW-0175">Coiled coil</keyword>
<dbReference type="PANTHER" id="PTHR43065">
    <property type="entry name" value="SENSOR HISTIDINE KINASE"/>
    <property type="match status" value="1"/>
</dbReference>
<dbReference type="InterPro" id="IPR036890">
    <property type="entry name" value="HATPase_C_sf"/>
</dbReference>
<dbReference type="Gene3D" id="1.10.287.130">
    <property type="match status" value="1"/>
</dbReference>
<dbReference type="InterPro" id="IPR015943">
    <property type="entry name" value="WD40/YVTN_repeat-like_dom_sf"/>
</dbReference>
<dbReference type="PRINTS" id="PR00344">
    <property type="entry name" value="BCTRLSENSOR"/>
</dbReference>
<dbReference type="GO" id="GO:0005524">
    <property type="term" value="F:ATP binding"/>
    <property type="evidence" value="ECO:0007669"/>
    <property type="project" value="UniProtKB-KW"/>
</dbReference>
<dbReference type="Proteomes" id="UP000620874">
    <property type="component" value="Unassembled WGS sequence"/>
</dbReference>
<dbReference type="RefSeq" id="WP_191764401.1">
    <property type="nucleotide sequence ID" value="NZ_JACSPP010000036.1"/>
</dbReference>
<keyword evidence="7 13" id="KW-0067">ATP-binding</keyword>
<keyword evidence="5" id="KW-0547">Nucleotide-binding</keyword>
<comment type="catalytic activity">
    <reaction evidence="1">
        <text>ATP + protein L-histidine = ADP + protein N-phospho-L-histidine.</text>
        <dbReference type="EC" id="2.7.13.3"/>
    </reaction>
</comment>
<feature type="chain" id="PRO_5046029734" description="histidine kinase" evidence="11">
    <location>
        <begin position="22"/>
        <end position="1004"/>
    </location>
</feature>
<dbReference type="Gene3D" id="2.130.10.10">
    <property type="entry name" value="YVTN repeat-like/Quinoprotein amine dehydrogenase"/>
    <property type="match status" value="1"/>
</dbReference>
<evidence type="ECO:0000256" key="5">
    <source>
        <dbReference type="ARBA" id="ARBA00022741"/>
    </source>
</evidence>
<keyword evidence="14" id="KW-1185">Reference proteome</keyword>
<evidence type="ECO:0000256" key="6">
    <source>
        <dbReference type="ARBA" id="ARBA00022777"/>
    </source>
</evidence>
<sequence length="1004" mass="113892">MKRYLLCLVFLLLAGIGQIEAKDGIPFFVNYSPAVYHAHNRNFDIVSDDSGRVYVANFEGVLYYDQTEWHTIHAPGVFRITKLFKDNRGRIWVGGYNLFGYLTSGGNGELELQMVFSKNNKGFLGEVTDIGEKDGKIYVTTSLGDADIQDDSMDGFIVNQDKSDDIRYYKEALVNKRLTLEDGSVLLATAGNGFVMLDKEGNEVYALTEQNGLCNNNVNGIYADSSGYVWGATDNGLFLVNIHTAYTYFRSNEGLSGEVQSICHTADGLYVGTLQGLFYKEGDVFEPIRAIQHACWQLQQDAAGNVYASTAGGLYAVYGRQARQITGSHTLSAYVCGDGTYYTGEVDGVYQVRQGERKQLNIIEKATYFYVDDDKTLWVRNIYGQVFRCEGDYSGYVILAPENAKGEKDSFNNTLFVQNGIIFVLSHVGLFKWDKAGKKLVEVADRSLWSSDIQYPQFVYPEPGRRVWGTNNDGKNLHIYTKKQGMEEINALLRPIHDLTIGTMETDGDDVWLGGNFGLIHWDMAMKEPDYAKKSHVYLRRIVIDNDSVVWGGFDEGDRLGVTLPFKELSFNSSIRDIKVYFSSDLFSVLGATEYRYRLDVGDEWSDWSTETSARFANPRSGRYIFQVMARDRYGRTTESLTLPLTVRYPVYVRWYSIVLYIVALSLLILFLIRWRMRRLLAEKMRLEHIVEERTSQIRNQKDEIEEKSKKLEIALDDLSKAQYQLIRQEKMATVGTLTKGLVDRILNPMNYVNNFSHMSIGLVKDIKDNLDDDQENMTSDIYEDSVDALDMLNTNLKKIEEHGLNTTRILKAMEEMLKDRSVNPTLINLASICRKNIEMLHAYYAEDIAECHIRIESPDKEAMVVAEVDAEQFSKVVMSMLANSMYALRKKRQQGKAFEPLIRLRVFIDADSSQAKVSIYDNGVGIESSIIDKVFDPFFTTKTTAEAVGVGMYLSREIILNHGGDITIQSVKNEYTEFVISVPVHHPENGKKNDADEKGEENN</sequence>
<feature type="transmembrane region" description="Helical" evidence="10">
    <location>
        <begin position="655"/>
        <end position="675"/>
    </location>
</feature>
<organism evidence="13 14">
    <name type="scientific">Phocaeicola intestinalis</name>
    <dbReference type="NCBI Taxonomy" id="2762212"/>
    <lineage>
        <taxon>Bacteria</taxon>
        <taxon>Pseudomonadati</taxon>
        <taxon>Bacteroidota</taxon>
        <taxon>Bacteroidia</taxon>
        <taxon>Bacteroidales</taxon>
        <taxon>Bacteroidaceae</taxon>
        <taxon>Phocaeicola</taxon>
    </lineage>
</organism>
<evidence type="ECO:0000256" key="1">
    <source>
        <dbReference type="ARBA" id="ARBA00000085"/>
    </source>
</evidence>
<evidence type="ECO:0000256" key="7">
    <source>
        <dbReference type="ARBA" id="ARBA00022840"/>
    </source>
</evidence>